<comment type="subcellular location">
    <subcellularLocation>
        <location evidence="1 8">Cell membrane</location>
        <topology evidence="1 8">Multi-pass membrane protein</topology>
    </subcellularLocation>
</comment>
<dbReference type="InterPro" id="IPR051050">
    <property type="entry name" value="Lipid_II_flippase_MurJ/MviN"/>
</dbReference>
<dbReference type="GO" id="GO:0009252">
    <property type="term" value="P:peptidoglycan biosynthetic process"/>
    <property type="evidence" value="ECO:0007669"/>
    <property type="project" value="UniProtKB-UniRule"/>
</dbReference>
<feature type="transmembrane region" description="Helical" evidence="8">
    <location>
        <begin position="12"/>
        <end position="30"/>
    </location>
</feature>
<feature type="transmembrane region" description="Helical" evidence="8">
    <location>
        <begin position="276"/>
        <end position="293"/>
    </location>
</feature>
<feature type="transmembrane region" description="Helical" evidence="8">
    <location>
        <begin position="480"/>
        <end position="498"/>
    </location>
</feature>
<evidence type="ECO:0000256" key="6">
    <source>
        <dbReference type="ARBA" id="ARBA00022989"/>
    </source>
</evidence>
<dbReference type="HAMAP" id="MF_02078">
    <property type="entry name" value="MurJ_MviN"/>
    <property type="match status" value="1"/>
</dbReference>
<evidence type="ECO:0000256" key="1">
    <source>
        <dbReference type="ARBA" id="ARBA00004651"/>
    </source>
</evidence>
<evidence type="ECO:0000256" key="4">
    <source>
        <dbReference type="ARBA" id="ARBA00022960"/>
    </source>
</evidence>
<keyword evidence="7 8" id="KW-0472">Membrane</keyword>
<feature type="transmembrane region" description="Helical" evidence="8">
    <location>
        <begin position="446"/>
        <end position="468"/>
    </location>
</feature>
<feature type="transmembrane region" description="Helical" evidence="8">
    <location>
        <begin position="354"/>
        <end position="376"/>
    </location>
</feature>
<name>A0A2M7IDX5_9BACT</name>
<dbReference type="PANTHER" id="PTHR47019:SF1">
    <property type="entry name" value="LIPID II FLIPPASE MURJ"/>
    <property type="match status" value="1"/>
</dbReference>
<dbReference type="GO" id="GO:0071555">
    <property type="term" value="P:cell wall organization"/>
    <property type="evidence" value="ECO:0007669"/>
    <property type="project" value="UniProtKB-UniRule"/>
</dbReference>
<dbReference type="GO" id="GO:0005886">
    <property type="term" value="C:plasma membrane"/>
    <property type="evidence" value="ECO:0007669"/>
    <property type="project" value="UniProtKB-SubCell"/>
</dbReference>
<keyword evidence="8 9" id="KW-0961">Cell wall biogenesis/degradation</keyword>
<reference evidence="11" key="1">
    <citation type="submission" date="2017-09" db="EMBL/GenBank/DDBJ databases">
        <title>Depth-based differentiation of microbial function through sediment-hosted aquifers and enrichment of novel symbionts in the deep terrestrial subsurface.</title>
        <authorList>
            <person name="Probst A.J."/>
            <person name="Ladd B."/>
            <person name="Jarett J.K."/>
            <person name="Geller-Mcgrath D.E."/>
            <person name="Sieber C.M.K."/>
            <person name="Emerson J.B."/>
            <person name="Anantharaman K."/>
            <person name="Thomas B.C."/>
            <person name="Malmstrom R."/>
            <person name="Stieglmeier M."/>
            <person name="Klingl A."/>
            <person name="Woyke T."/>
            <person name="Ryan C.M."/>
            <person name="Banfield J.F."/>
        </authorList>
    </citation>
    <scope>NUCLEOTIDE SEQUENCE [LARGE SCALE GENOMIC DNA]</scope>
</reference>
<feature type="transmembrane region" description="Helical" evidence="8">
    <location>
        <begin position="95"/>
        <end position="119"/>
    </location>
</feature>
<evidence type="ECO:0000256" key="2">
    <source>
        <dbReference type="ARBA" id="ARBA00022475"/>
    </source>
</evidence>
<organism evidence="10 11">
    <name type="scientific">Candidatus Portnoybacteria bacterium CG_4_8_14_3_um_filter_44_15</name>
    <dbReference type="NCBI Taxonomy" id="1974803"/>
    <lineage>
        <taxon>Bacteria</taxon>
        <taxon>Candidatus Portnoyibacteriota</taxon>
    </lineage>
</organism>
<dbReference type="EMBL" id="PFGW01000026">
    <property type="protein sequence ID" value="PIW74704.1"/>
    <property type="molecule type" value="Genomic_DNA"/>
</dbReference>
<evidence type="ECO:0000256" key="7">
    <source>
        <dbReference type="ARBA" id="ARBA00023136"/>
    </source>
</evidence>
<comment type="caution">
    <text evidence="10">The sequence shown here is derived from an EMBL/GenBank/DDBJ whole genome shotgun (WGS) entry which is preliminary data.</text>
</comment>
<accession>A0A2M7IDX5</accession>
<feature type="transmembrane region" description="Helical" evidence="8">
    <location>
        <begin position="319"/>
        <end position="342"/>
    </location>
</feature>
<keyword evidence="6 8" id="KW-1133">Transmembrane helix</keyword>
<feature type="transmembrane region" description="Helical" evidence="8">
    <location>
        <begin position="139"/>
        <end position="158"/>
    </location>
</feature>
<dbReference type="GO" id="GO:0034204">
    <property type="term" value="P:lipid translocation"/>
    <property type="evidence" value="ECO:0007669"/>
    <property type="project" value="TreeGrafter"/>
</dbReference>
<evidence type="ECO:0000256" key="3">
    <source>
        <dbReference type="ARBA" id="ARBA00022692"/>
    </source>
</evidence>
<feature type="transmembrane region" description="Helical" evidence="8">
    <location>
        <begin position="165"/>
        <end position="189"/>
    </location>
</feature>
<feature type="transmembrane region" description="Helical" evidence="8">
    <location>
        <begin position="60"/>
        <end position="83"/>
    </location>
</feature>
<evidence type="ECO:0000256" key="8">
    <source>
        <dbReference type="HAMAP-Rule" id="MF_02078"/>
    </source>
</evidence>
<dbReference type="UniPathway" id="UPA00219"/>
<gene>
    <name evidence="10" type="primary">mviN</name>
    <name evidence="8" type="synonym">murJ</name>
    <name evidence="10" type="ORF">CO003_01235</name>
</gene>
<dbReference type="Proteomes" id="UP000231673">
    <property type="component" value="Unassembled WGS sequence"/>
</dbReference>
<proteinExistence type="inferred from homology"/>
<feature type="transmembrane region" description="Helical" evidence="8">
    <location>
        <begin position="412"/>
        <end position="434"/>
    </location>
</feature>
<keyword evidence="8 9" id="KW-0813">Transport</keyword>
<dbReference type="PANTHER" id="PTHR47019">
    <property type="entry name" value="LIPID II FLIPPASE MURJ"/>
    <property type="match status" value="1"/>
</dbReference>
<dbReference type="Pfam" id="PF03023">
    <property type="entry name" value="MurJ"/>
    <property type="match status" value="1"/>
</dbReference>
<feature type="transmembrane region" description="Helical" evidence="8">
    <location>
        <begin position="195"/>
        <end position="218"/>
    </location>
</feature>
<evidence type="ECO:0000313" key="11">
    <source>
        <dbReference type="Proteomes" id="UP000231673"/>
    </source>
</evidence>
<keyword evidence="5 8" id="KW-0573">Peptidoglycan synthesis</keyword>
<dbReference type="GO" id="GO:0015648">
    <property type="term" value="F:lipid-linked peptidoglycan transporter activity"/>
    <property type="evidence" value="ECO:0007669"/>
    <property type="project" value="UniProtKB-UniRule"/>
</dbReference>
<protein>
    <recommendedName>
        <fullName evidence="8">Probable lipid II flippase MurJ</fullName>
    </recommendedName>
</protein>
<comment type="pathway">
    <text evidence="8">Cell wall biogenesis; peptidoglycan biosynthesis.</text>
</comment>
<dbReference type="PIRSF" id="PIRSF002869">
    <property type="entry name" value="MviN"/>
    <property type="match status" value="1"/>
</dbReference>
<evidence type="ECO:0000313" key="10">
    <source>
        <dbReference type="EMBL" id="PIW74704.1"/>
    </source>
</evidence>
<dbReference type="CDD" id="cd13123">
    <property type="entry name" value="MATE_MurJ_like"/>
    <property type="match status" value="1"/>
</dbReference>
<dbReference type="NCBIfam" id="TIGR01695">
    <property type="entry name" value="murJ_mviN"/>
    <property type="match status" value="1"/>
</dbReference>
<feature type="transmembrane region" description="Helical" evidence="8">
    <location>
        <begin position="250"/>
        <end position="270"/>
    </location>
</feature>
<keyword evidence="3 8" id="KW-0812">Transmembrane</keyword>
<dbReference type="GO" id="GO:0008360">
    <property type="term" value="P:regulation of cell shape"/>
    <property type="evidence" value="ECO:0007669"/>
    <property type="project" value="UniProtKB-UniRule"/>
</dbReference>
<evidence type="ECO:0000256" key="9">
    <source>
        <dbReference type="PIRNR" id="PIRNR002869"/>
    </source>
</evidence>
<keyword evidence="4 8" id="KW-0133">Cell shape</keyword>
<keyword evidence="2 8" id="KW-1003">Cell membrane</keyword>
<dbReference type="AlphaFoldDB" id="A0A2M7IDX5"/>
<evidence type="ECO:0000256" key="5">
    <source>
        <dbReference type="ARBA" id="ARBA00022984"/>
    </source>
</evidence>
<sequence>MLKRVLNNKSKTIAAAAVVLGAASLISRFLGLVRDRILAGTFGAGDELDIYYAAFRIPDLVYSLLVMGAISAGFIPVFINYLEKDKKGAWRLANNVLNLMTLSLIAVCALLIIFSSWLIKLVAPGFPEDKLALVVNLTRVMFLSPLFLGLSAVLGGILQSFKRFLVYSFGPIMYNLGIIFGALVLVKYFGLLGLAYGVVLGAFLHMAVQIPTAVLCGYRWRPVFNFGLEGVSRIFRLMPPRVLSLGLSQLNLWVMTALASFLSVGSIAVYNLANNIWSFPVGIFGVSFALAAFPKLSEFAQKKDKTGFVKTFSSALRQILFFTLPAGVFFVVLRLQIVQIILGAGKFSEANIVLSSQTLAFFSLSLFSESLILLFLRGFFAWEDAWRPFLIGLVAVGLRIWLAKYFSGFMGAPGLALGFSIGSVINLILLFASFRRKFGEFNFLETPLLFAKVVLSSLLAGLVLFYSLEYFSSRSILVQTAFAVLAGGLSYLFFAWLLRVKELNLFLSLMAGRLPWRKAKSLEMEEK</sequence>
<comment type="similarity">
    <text evidence="8 9">Belongs to the MurJ/MviN family.</text>
</comment>
<dbReference type="InterPro" id="IPR004268">
    <property type="entry name" value="MurJ"/>
</dbReference>
<dbReference type="PRINTS" id="PR01806">
    <property type="entry name" value="VIRFACTRMVIN"/>
</dbReference>
<comment type="function">
    <text evidence="8 9">Involved in peptidoglycan biosynthesis. Transports lipid-linked peptidoglycan precursors from the inner to the outer leaflet of the cytoplasmic membrane.</text>
</comment>
<feature type="transmembrane region" description="Helical" evidence="8">
    <location>
        <begin position="388"/>
        <end position="406"/>
    </location>
</feature>